<accession>A0A1C3RIC5</accession>
<dbReference type="OrthoDB" id="1422235at2"/>
<reference evidence="2 3" key="1">
    <citation type="submission" date="2016-07" db="EMBL/GenBank/DDBJ databases">
        <authorList>
            <person name="Lefevre C.T."/>
        </authorList>
    </citation>
    <scope>NUCLEOTIDE SEQUENCE [LARGE SCALE GENOMIC DNA]</scope>
    <source>
        <strain evidence="2">PR1</strain>
    </source>
</reference>
<proteinExistence type="predicted"/>
<gene>
    <name evidence="2" type="ORF">MTBPR1_40049</name>
</gene>
<dbReference type="SUPFAM" id="SSF53474">
    <property type="entry name" value="alpha/beta-Hydrolases"/>
    <property type="match status" value="1"/>
</dbReference>
<dbReference type="Gene3D" id="3.40.50.1820">
    <property type="entry name" value="alpha/beta hydrolase"/>
    <property type="match status" value="1"/>
</dbReference>
<dbReference type="EMBL" id="FLYE01000034">
    <property type="protein sequence ID" value="SCA57026.1"/>
    <property type="molecule type" value="Genomic_DNA"/>
</dbReference>
<dbReference type="InterPro" id="IPR029058">
    <property type="entry name" value="AB_hydrolase_fold"/>
</dbReference>
<organism evidence="2 3">
    <name type="scientific">Candidatus Terasakiella magnetica</name>
    <dbReference type="NCBI Taxonomy" id="1867952"/>
    <lineage>
        <taxon>Bacteria</taxon>
        <taxon>Pseudomonadati</taxon>
        <taxon>Pseudomonadota</taxon>
        <taxon>Alphaproteobacteria</taxon>
        <taxon>Rhodospirillales</taxon>
        <taxon>Terasakiellaceae</taxon>
        <taxon>Terasakiella</taxon>
    </lineage>
</organism>
<dbReference type="Proteomes" id="UP000231658">
    <property type="component" value="Unassembled WGS sequence"/>
</dbReference>
<feature type="transmembrane region" description="Helical" evidence="1">
    <location>
        <begin position="12"/>
        <end position="32"/>
    </location>
</feature>
<keyword evidence="1" id="KW-1133">Transmembrane helix</keyword>
<dbReference type="STRING" id="1867952.MTBPR1_40049"/>
<keyword evidence="1" id="KW-0812">Transmembrane</keyword>
<evidence type="ECO:0008006" key="4">
    <source>
        <dbReference type="Google" id="ProtNLM"/>
    </source>
</evidence>
<protein>
    <recommendedName>
        <fullName evidence="4">AB hydrolase-1 domain-containing protein</fullName>
    </recommendedName>
</protein>
<keyword evidence="3" id="KW-1185">Reference proteome</keyword>
<evidence type="ECO:0000313" key="2">
    <source>
        <dbReference type="EMBL" id="SCA57026.1"/>
    </source>
</evidence>
<evidence type="ECO:0000313" key="3">
    <source>
        <dbReference type="Proteomes" id="UP000231658"/>
    </source>
</evidence>
<keyword evidence="1" id="KW-0472">Membrane</keyword>
<name>A0A1C3RIC5_9PROT</name>
<sequence length="386" mass="44280">MFQGDHVKKALIFNLLGWLFLTASIGSFFYYWDVTRVHIMGLKSKNSFAYDPLPEHIVNYDIGKTLHISSPQDSGEKRQLLRAAIFGDQALESFLPYTHLRLLKNAYADQFPTPTCLFENEASKRTLCQLKTYKNWQNLDAIHELSFTFDPGYITKSYLFTPQKSNRKLVIYHHGYASTFHEQDHLLQQLNDEGFTIIALNMTSYGDHPLNYENPWAQAINGKIDQVKHPQEVIFKPVFASLNHVLNTNKIDHVYMMGLSAGGWVTAVSAALDPRIEKSYPIAGVLPLALRQGDKERASPQFYKPMLDAASYLDMFVMAADDQSRSQLQIFNRYDRCCFNNVRGKLYEDIVSQNSAGSFKVLIDETHARHKISTWAFEQILEDMNK</sequence>
<evidence type="ECO:0000256" key="1">
    <source>
        <dbReference type="SAM" id="Phobius"/>
    </source>
</evidence>
<dbReference type="AlphaFoldDB" id="A0A1C3RIC5"/>